<name>A0A921KRM8_9MICO</name>
<dbReference type="Gene3D" id="1.10.3720.10">
    <property type="entry name" value="MetI-like"/>
    <property type="match status" value="1"/>
</dbReference>
<accession>A0A921KRM8</accession>
<dbReference type="CDD" id="cd06261">
    <property type="entry name" value="TM_PBP2"/>
    <property type="match status" value="1"/>
</dbReference>
<dbReference type="GO" id="GO:0055085">
    <property type="term" value="P:transmembrane transport"/>
    <property type="evidence" value="ECO:0007669"/>
    <property type="project" value="InterPro"/>
</dbReference>
<protein>
    <submittedName>
        <fullName evidence="10">ABC transporter permease</fullName>
    </submittedName>
</protein>
<dbReference type="PANTHER" id="PTHR43163">
    <property type="entry name" value="DIPEPTIDE TRANSPORT SYSTEM PERMEASE PROTEIN DPPB-RELATED"/>
    <property type="match status" value="1"/>
</dbReference>
<evidence type="ECO:0000256" key="7">
    <source>
        <dbReference type="RuleBase" id="RU363032"/>
    </source>
</evidence>
<comment type="caution">
    <text evidence="10">The sequence shown here is derived from an EMBL/GenBank/DDBJ whole genome shotgun (WGS) entry which is preliminary data.</text>
</comment>
<organism evidence="10 11">
    <name type="scientific">Brachybacterium paraconglomeratum</name>
    <dbReference type="NCBI Taxonomy" id="173362"/>
    <lineage>
        <taxon>Bacteria</taxon>
        <taxon>Bacillati</taxon>
        <taxon>Actinomycetota</taxon>
        <taxon>Actinomycetes</taxon>
        <taxon>Micrococcales</taxon>
        <taxon>Dermabacteraceae</taxon>
        <taxon>Brachybacterium</taxon>
    </lineage>
</organism>
<dbReference type="PROSITE" id="PS50928">
    <property type="entry name" value="ABC_TM1"/>
    <property type="match status" value="1"/>
</dbReference>
<evidence type="ECO:0000256" key="3">
    <source>
        <dbReference type="ARBA" id="ARBA00022475"/>
    </source>
</evidence>
<dbReference type="PANTHER" id="PTHR43163:SF6">
    <property type="entry name" value="DIPEPTIDE TRANSPORT SYSTEM PERMEASE PROTEIN DPPB-RELATED"/>
    <property type="match status" value="1"/>
</dbReference>
<evidence type="ECO:0000259" key="9">
    <source>
        <dbReference type="PROSITE" id="PS50928"/>
    </source>
</evidence>
<proteinExistence type="inferred from homology"/>
<evidence type="ECO:0000256" key="6">
    <source>
        <dbReference type="ARBA" id="ARBA00023136"/>
    </source>
</evidence>
<comment type="similarity">
    <text evidence="7">Belongs to the binding-protein-dependent transport system permease family.</text>
</comment>
<evidence type="ECO:0000313" key="10">
    <source>
        <dbReference type="EMBL" id="HJF48911.1"/>
    </source>
</evidence>
<dbReference type="InterPro" id="IPR000515">
    <property type="entry name" value="MetI-like"/>
</dbReference>
<feature type="transmembrane region" description="Helical" evidence="7">
    <location>
        <begin position="41"/>
        <end position="62"/>
    </location>
</feature>
<reference evidence="10" key="2">
    <citation type="submission" date="2021-09" db="EMBL/GenBank/DDBJ databases">
        <authorList>
            <person name="Gilroy R."/>
        </authorList>
    </citation>
    <scope>NUCLEOTIDE SEQUENCE</scope>
    <source>
        <strain evidence="10">1647</strain>
    </source>
</reference>
<dbReference type="Pfam" id="PF00528">
    <property type="entry name" value="BPD_transp_1"/>
    <property type="match status" value="1"/>
</dbReference>
<feature type="transmembrane region" description="Helical" evidence="7">
    <location>
        <begin position="179"/>
        <end position="200"/>
    </location>
</feature>
<evidence type="ECO:0000313" key="11">
    <source>
        <dbReference type="Proteomes" id="UP000775129"/>
    </source>
</evidence>
<evidence type="ECO:0000256" key="8">
    <source>
        <dbReference type="SAM" id="MobiDB-lite"/>
    </source>
</evidence>
<feature type="transmembrane region" description="Helical" evidence="7">
    <location>
        <begin position="134"/>
        <end position="158"/>
    </location>
</feature>
<evidence type="ECO:0000256" key="1">
    <source>
        <dbReference type="ARBA" id="ARBA00004651"/>
    </source>
</evidence>
<dbReference type="GO" id="GO:0005886">
    <property type="term" value="C:plasma membrane"/>
    <property type="evidence" value="ECO:0007669"/>
    <property type="project" value="UniProtKB-SubCell"/>
</dbReference>
<gene>
    <name evidence="10" type="ORF">K8W24_03790</name>
</gene>
<sequence length="345" mass="35198">MTALSPGATPTAPGGPTGTRAAPSAAARTARRYASFALRRTGQALIVVVLAYVLVFAVLAAIPGDPISAQLDDPQAGYSEAEKAQIRAFHGLDRPVLVQLVVSLGHALTGDLGTSLSTAQPVTAMLGAAIPSTLALAATALALAVLIAAVLGLASRLLPEGPANALVRALPSVFLSTPNFLIGLVLIQVLAVTLGLFSLVEPHSPGSTLAAALTLAIPVSAQIAQVFITALDEAAGQDYAEVALARGLRPAEVVVRHLLRPSLLPTVTIIGLVLGEVLGGSLITEAIFGRSGVGTLVQKAVAAQDVPVLLAAVVLSALVFVVVNLVIDLLYPLLDPRLRGKEDLR</sequence>
<evidence type="ECO:0000256" key="2">
    <source>
        <dbReference type="ARBA" id="ARBA00022448"/>
    </source>
</evidence>
<dbReference type="AlphaFoldDB" id="A0A921KRM8"/>
<evidence type="ECO:0000256" key="4">
    <source>
        <dbReference type="ARBA" id="ARBA00022692"/>
    </source>
</evidence>
<feature type="transmembrane region" description="Helical" evidence="7">
    <location>
        <begin position="308"/>
        <end position="331"/>
    </location>
</feature>
<reference evidence="10" key="1">
    <citation type="journal article" date="2021" name="PeerJ">
        <title>Extensive microbial diversity within the chicken gut microbiome revealed by metagenomics and culture.</title>
        <authorList>
            <person name="Gilroy R."/>
            <person name="Ravi A."/>
            <person name="Getino M."/>
            <person name="Pursley I."/>
            <person name="Horton D.L."/>
            <person name="Alikhan N.F."/>
            <person name="Baker D."/>
            <person name="Gharbi K."/>
            <person name="Hall N."/>
            <person name="Watson M."/>
            <person name="Adriaenssens E.M."/>
            <person name="Foster-Nyarko E."/>
            <person name="Jarju S."/>
            <person name="Secka A."/>
            <person name="Antonio M."/>
            <person name="Oren A."/>
            <person name="Chaudhuri R.R."/>
            <person name="La Ragione R."/>
            <person name="Hildebrand F."/>
            <person name="Pallen M.J."/>
        </authorList>
    </citation>
    <scope>NUCLEOTIDE SEQUENCE</scope>
    <source>
        <strain evidence="10">1647</strain>
    </source>
</reference>
<keyword evidence="2 7" id="KW-0813">Transport</keyword>
<feature type="region of interest" description="Disordered" evidence="8">
    <location>
        <begin position="1"/>
        <end position="24"/>
    </location>
</feature>
<dbReference type="InterPro" id="IPR035906">
    <property type="entry name" value="MetI-like_sf"/>
</dbReference>
<keyword evidence="6 7" id="KW-0472">Membrane</keyword>
<feature type="transmembrane region" description="Helical" evidence="7">
    <location>
        <begin position="263"/>
        <end position="288"/>
    </location>
</feature>
<keyword evidence="5 7" id="KW-1133">Transmembrane helix</keyword>
<evidence type="ECO:0000256" key="5">
    <source>
        <dbReference type="ARBA" id="ARBA00022989"/>
    </source>
</evidence>
<dbReference type="SUPFAM" id="SSF161098">
    <property type="entry name" value="MetI-like"/>
    <property type="match status" value="1"/>
</dbReference>
<feature type="domain" description="ABC transmembrane type-1" evidence="9">
    <location>
        <begin position="130"/>
        <end position="331"/>
    </location>
</feature>
<dbReference type="Proteomes" id="UP000775129">
    <property type="component" value="Unassembled WGS sequence"/>
</dbReference>
<dbReference type="EMBL" id="DYWO01000118">
    <property type="protein sequence ID" value="HJF48911.1"/>
    <property type="molecule type" value="Genomic_DNA"/>
</dbReference>
<comment type="subcellular location">
    <subcellularLocation>
        <location evidence="1 7">Cell membrane</location>
        <topology evidence="1 7">Multi-pass membrane protein</topology>
    </subcellularLocation>
</comment>
<keyword evidence="3" id="KW-1003">Cell membrane</keyword>
<keyword evidence="4 7" id="KW-0812">Transmembrane</keyword>